<organism evidence="2 3">
    <name type="scientific">Ganoderma sinense ZZ0214-1</name>
    <dbReference type="NCBI Taxonomy" id="1077348"/>
    <lineage>
        <taxon>Eukaryota</taxon>
        <taxon>Fungi</taxon>
        <taxon>Dikarya</taxon>
        <taxon>Basidiomycota</taxon>
        <taxon>Agaricomycotina</taxon>
        <taxon>Agaricomycetes</taxon>
        <taxon>Polyporales</taxon>
        <taxon>Polyporaceae</taxon>
        <taxon>Ganoderma</taxon>
    </lineage>
</organism>
<keyword evidence="3" id="KW-1185">Reference proteome</keyword>
<protein>
    <submittedName>
        <fullName evidence="2">Uncharacterized protein</fullName>
    </submittedName>
</protein>
<sequence length="178" mass="19440">MTPDLEEILQICDHLNTVSLESIETNALGTATATRSTTIEQAIAELESAGDIIRALMAHPEANGAVVCGKVATSTATGLAFEWHDVDGEDLDYTHMVAGTLMLTDPPDWNKVNLEPGDLVVNATLHKVLTMFCLWHTNELRELAHAHELTLRGFSESPEAETYSSGRPREGFVRTTHT</sequence>
<dbReference type="Proteomes" id="UP000230002">
    <property type="component" value="Unassembled WGS sequence"/>
</dbReference>
<gene>
    <name evidence="2" type="ORF">GSI_14979</name>
</gene>
<dbReference type="AlphaFoldDB" id="A0A2G8RL98"/>
<dbReference type="EMBL" id="AYKW01000069">
    <property type="protein sequence ID" value="PIL22291.1"/>
    <property type="molecule type" value="Genomic_DNA"/>
</dbReference>
<accession>A0A2G8RL98</accession>
<reference evidence="2 3" key="1">
    <citation type="journal article" date="2015" name="Sci. Rep.">
        <title>Chromosome-level genome map provides insights into diverse defense mechanisms in the medicinal fungus Ganoderma sinense.</title>
        <authorList>
            <person name="Zhu Y."/>
            <person name="Xu J."/>
            <person name="Sun C."/>
            <person name="Zhou S."/>
            <person name="Xu H."/>
            <person name="Nelson D.R."/>
            <person name="Qian J."/>
            <person name="Song J."/>
            <person name="Luo H."/>
            <person name="Xiang L."/>
            <person name="Li Y."/>
            <person name="Xu Z."/>
            <person name="Ji A."/>
            <person name="Wang L."/>
            <person name="Lu S."/>
            <person name="Hayward A."/>
            <person name="Sun W."/>
            <person name="Li X."/>
            <person name="Schwartz D.C."/>
            <person name="Wang Y."/>
            <person name="Chen S."/>
        </authorList>
    </citation>
    <scope>NUCLEOTIDE SEQUENCE [LARGE SCALE GENOMIC DNA]</scope>
    <source>
        <strain evidence="2 3">ZZ0214-1</strain>
    </source>
</reference>
<name>A0A2G8RL98_9APHY</name>
<proteinExistence type="predicted"/>
<evidence type="ECO:0000313" key="2">
    <source>
        <dbReference type="EMBL" id="PIL22291.1"/>
    </source>
</evidence>
<evidence type="ECO:0000256" key="1">
    <source>
        <dbReference type="SAM" id="MobiDB-lite"/>
    </source>
</evidence>
<feature type="region of interest" description="Disordered" evidence="1">
    <location>
        <begin position="156"/>
        <end position="178"/>
    </location>
</feature>
<evidence type="ECO:0000313" key="3">
    <source>
        <dbReference type="Proteomes" id="UP000230002"/>
    </source>
</evidence>
<comment type="caution">
    <text evidence="2">The sequence shown here is derived from an EMBL/GenBank/DDBJ whole genome shotgun (WGS) entry which is preliminary data.</text>
</comment>